<dbReference type="OrthoDB" id="2019763at2759"/>
<comment type="caution">
    <text evidence="2">The sequence shown here is derived from an EMBL/GenBank/DDBJ whole genome shotgun (WGS) entry which is preliminary data.</text>
</comment>
<name>A0A177B2T3_9BILA</name>
<sequence>MTDSDIFRNEKKKLDQRNDEFQTCNNLTNFNEIPQHSSRYNFQNLLSYSNTNNNNDDIEINNFNNLNNVNTRSRSVGPSNQGNSRFNVKTPKNYFTHSEYGKMQRTSRYNPFQYESNGRIDSIDKLDNYFPKKNVFDPLDYNLNTQISHNSHSFSNYTDRKQDHNSISRPQNLFSKNSAHNLYNSPNINLSYNANMNNQELSKFQNLEFTPNMEGTNNYDSYVEALRNRIQFLNNECGVIENNSKNNQQRLNSTLASIKMFWNPELKRERAMKNEEIIRHSIADDKCLMYSKQNENMQSLLEQFSMELTSYREDCVLNFNLNVKNYLEMHNNVRNEIMQNIDSIKSDCIKFTENKCHFDEKIIFDLISEIVHKVECVESLENKCSASALKLSRKISELKFQVDQMDLKKEKLSEEDKNKILERHKRINNTIKSLKNATCINNEICGVIKNFTISNDDLPLYDTLKTQDKILKAKLENKRFEITQKTCEITAYKTEIETLGKKEKDYLNHINILKDQIKAKDQQIIIYLAHMDILRERLQEKDSSILMKTQISCTANTDRKRIEITLADLNEKNAILESKLNISHTKITTLESIIDKHKNKNDEIVNDENHQKLNQTIDNLEKTISLKNVQRIKLMDEHSIEKQNLQKNINILQSQNNVLEQKIKFNSKQKANNVEIENLKKTLQSYEEHLKSAINENKNLSNKINSYNNDISEYHKRITELKQEIISKNKYENELKCQYIEIENDNKSKTIMIEEYEEEIANLSGKMEECYISTTAANEEFEKKKSVMVENEKLKKEIKQLKATESTLNGLIVESSKKINFEKENIIKLTEEINVLQRENVKYRNRIDLINDSNVNAGQKKIDALLEELDQKDEDLKNELKFKDKNFEDLSKNFTQKMQEMEKLLMNKERTMSEMTKKMTTINEEKSSEIVNNLTQKISQLESELFTKLKIIESMKNTEFSEKQRNNIENLKMEKLCALISEAEAHIALNDICGPINQKAKMDISKELKEKRDHFKNMLEKMQDNKA</sequence>
<dbReference type="Proteomes" id="UP000078046">
    <property type="component" value="Unassembled WGS sequence"/>
</dbReference>
<evidence type="ECO:0000256" key="1">
    <source>
        <dbReference type="SAM" id="Coils"/>
    </source>
</evidence>
<feature type="coiled-coil region" evidence="1">
    <location>
        <begin position="395"/>
        <end position="437"/>
    </location>
</feature>
<gene>
    <name evidence="2" type="ORF">A3Q56_04540</name>
</gene>
<organism evidence="2 3">
    <name type="scientific">Intoshia linei</name>
    <dbReference type="NCBI Taxonomy" id="1819745"/>
    <lineage>
        <taxon>Eukaryota</taxon>
        <taxon>Metazoa</taxon>
        <taxon>Spiralia</taxon>
        <taxon>Lophotrochozoa</taxon>
        <taxon>Mesozoa</taxon>
        <taxon>Orthonectida</taxon>
        <taxon>Rhopaluridae</taxon>
        <taxon>Intoshia</taxon>
    </lineage>
</organism>
<reference evidence="2 3" key="1">
    <citation type="submission" date="2016-04" db="EMBL/GenBank/DDBJ databases">
        <title>The genome of Intoshia linei affirms orthonectids as highly simplified spiralians.</title>
        <authorList>
            <person name="Mikhailov K.V."/>
            <person name="Slusarev G.S."/>
            <person name="Nikitin M.A."/>
            <person name="Logacheva M.D."/>
            <person name="Penin A."/>
            <person name="Aleoshin V."/>
            <person name="Panchin Y.V."/>
        </authorList>
    </citation>
    <scope>NUCLEOTIDE SEQUENCE [LARGE SCALE GENOMIC DNA]</scope>
    <source>
        <strain evidence="2">Intl2013</strain>
        <tissue evidence="2">Whole animal</tissue>
    </source>
</reference>
<evidence type="ECO:0000313" key="3">
    <source>
        <dbReference type="Proteomes" id="UP000078046"/>
    </source>
</evidence>
<dbReference type="EMBL" id="LWCA01000589">
    <property type="protein sequence ID" value="OAF67724.1"/>
    <property type="molecule type" value="Genomic_DNA"/>
</dbReference>
<feature type="coiled-coil region" evidence="1">
    <location>
        <begin position="610"/>
        <end position="944"/>
    </location>
</feature>
<evidence type="ECO:0000313" key="2">
    <source>
        <dbReference type="EMBL" id="OAF67724.1"/>
    </source>
</evidence>
<proteinExistence type="predicted"/>
<accession>A0A177B2T3</accession>
<keyword evidence="1" id="KW-0175">Coiled coil</keyword>
<protein>
    <submittedName>
        <fullName evidence="2">Uncharacterized protein</fullName>
    </submittedName>
</protein>
<dbReference type="AlphaFoldDB" id="A0A177B2T3"/>
<keyword evidence="3" id="KW-1185">Reference proteome</keyword>